<sequence>QELFKSRKSSMSSDTQSSVDQESQRRNSKSIKGLWTHAFKTIKSAHKDGSEKEETKLLGGDVIHCVLQRYNVRTSALLSHVTTLGRLIILQHTH</sequence>
<evidence type="ECO:0000313" key="4">
    <source>
        <dbReference type="Proteomes" id="UP000682733"/>
    </source>
</evidence>
<dbReference type="Proteomes" id="UP000682733">
    <property type="component" value="Unassembled WGS sequence"/>
</dbReference>
<accession>A0A8S2JI74</accession>
<dbReference type="Proteomes" id="UP000677228">
    <property type="component" value="Unassembled WGS sequence"/>
</dbReference>
<evidence type="ECO:0000256" key="1">
    <source>
        <dbReference type="SAM" id="MobiDB-lite"/>
    </source>
</evidence>
<protein>
    <submittedName>
        <fullName evidence="3">Uncharacterized protein</fullName>
    </submittedName>
</protein>
<feature type="non-terminal residue" evidence="3">
    <location>
        <position position="94"/>
    </location>
</feature>
<dbReference type="EMBL" id="CAJNOK010007738">
    <property type="protein sequence ID" value="CAF1043185.1"/>
    <property type="molecule type" value="Genomic_DNA"/>
</dbReference>
<dbReference type="EMBL" id="CAJOBA010007750">
    <property type="protein sequence ID" value="CAF3811318.1"/>
    <property type="molecule type" value="Genomic_DNA"/>
</dbReference>
<feature type="compositionally biased region" description="Low complexity" evidence="1">
    <location>
        <begin position="9"/>
        <end position="18"/>
    </location>
</feature>
<organism evidence="3 4">
    <name type="scientific">Didymodactylos carnosus</name>
    <dbReference type="NCBI Taxonomy" id="1234261"/>
    <lineage>
        <taxon>Eukaryota</taxon>
        <taxon>Metazoa</taxon>
        <taxon>Spiralia</taxon>
        <taxon>Gnathifera</taxon>
        <taxon>Rotifera</taxon>
        <taxon>Eurotatoria</taxon>
        <taxon>Bdelloidea</taxon>
        <taxon>Philodinida</taxon>
        <taxon>Philodinidae</taxon>
        <taxon>Didymodactylos</taxon>
    </lineage>
</organism>
<name>A0A8S2JI74_9BILA</name>
<dbReference type="AlphaFoldDB" id="A0A8S2JI74"/>
<comment type="caution">
    <text evidence="3">The sequence shown here is derived from an EMBL/GenBank/DDBJ whole genome shotgun (WGS) entry which is preliminary data.</text>
</comment>
<evidence type="ECO:0000313" key="3">
    <source>
        <dbReference type="EMBL" id="CAF3811318.1"/>
    </source>
</evidence>
<evidence type="ECO:0000313" key="2">
    <source>
        <dbReference type="EMBL" id="CAF1043185.1"/>
    </source>
</evidence>
<feature type="region of interest" description="Disordered" evidence="1">
    <location>
        <begin position="1"/>
        <end position="32"/>
    </location>
</feature>
<proteinExistence type="predicted"/>
<reference evidence="3" key="1">
    <citation type="submission" date="2021-02" db="EMBL/GenBank/DDBJ databases">
        <authorList>
            <person name="Nowell W R."/>
        </authorList>
    </citation>
    <scope>NUCLEOTIDE SEQUENCE</scope>
</reference>
<gene>
    <name evidence="2" type="ORF">OVA965_LOCUS16590</name>
    <name evidence="3" type="ORF">TMI583_LOCUS16600</name>
</gene>